<dbReference type="RefSeq" id="XP_022482239.1">
    <property type="nucleotide sequence ID" value="XM_022637909.1"/>
</dbReference>
<evidence type="ECO:0000313" key="4">
    <source>
        <dbReference type="Proteomes" id="UP000177622"/>
    </source>
</evidence>
<sequence length="165" mass="18860">MIPRYGTYHSLDWRFITFNQYRMEPELECLIGYHFQDRGLMDEALEEVGPGTAGNERLALLGDTILSLMLLRRWYCEGNTTEQGTNLLQAYACNKYLTSRAKALGLQKFIHQRLDLERGVPDHALATMVEAILGAVWLDSEENLRKVNNVMSKISLYPANLNDCT</sequence>
<evidence type="ECO:0000313" key="3">
    <source>
        <dbReference type="EMBL" id="OGE46772.1"/>
    </source>
</evidence>
<dbReference type="Proteomes" id="UP000177622">
    <property type="component" value="Unassembled WGS sequence"/>
</dbReference>
<feature type="domain" description="RNase III" evidence="2">
    <location>
        <begin position="24"/>
        <end position="141"/>
    </location>
</feature>
<accession>A0A1F5L0P6</accession>
<dbReference type="SMART" id="SM00535">
    <property type="entry name" value="RIBOc"/>
    <property type="match status" value="1"/>
</dbReference>
<protein>
    <recommendedName>
        <fullName evidence="2">RNase III domain-containing protein</fullName>
    </recommendedName>
</protein>
<evidence type="ECO:0000256" key="1">
    <source>
        <dbReference type="ARBA" id="ARBA00022801"/>
    </source>
</evidence>
<dbReference type="Pfam" id="PF00636">
    <property type="entry name" value="Ribonuclease_3"/>
    <property type="match status" value="1"/>
</dbReference>
<keyword evidence="4" id="KW-1185">Reference proteome</keyword>
<name>A0A1F5L0P6_PENAI</name>
<reference evidence="3 4" key="1">
    <citation type="journal article" date="2016" name="Sci. Rep.">
        <title>Penicillium arizonense, a new, genome sequenced fungal species, reveals a high chemical diversity in secreted metabolites.</title>
        <authorList>
            <person name="Grijseels S."/>
            <person name="Nielsen J.C."/>
            <person name="Randelovic M."/>
            <person name="Nielsen J."/>
            <person name="Nielsen K.F."/>
            <person name="Workman M."/>
            <person name="Frisvad J.C."/>
        </authorList>
    </citation>
    <scope>NUCLEOTIDE SEQUENCE [LARGE SCALE GENOMIC DNA]</scope>
    <source>
        <strain evidence="3 4">CBS 141311</strain>
    </source>
</reference>
<dbReference type="CDD" id="cd00593">
    <property type="entry name" value="RIBOc"/>
    <property type="match status" value="1"/>
</dbReference>
<organism evidence="3 4">
    <name type="scientific">Penicillium arizonense</name>
    <dbReference type="NCBI Taxonomy" id="1835702"/>
    <lineage>
        <taxon>Eukaryota</taxon>
        <taxon>Fungi</taxon>
        <taxon>Dikarya</taxon>
        <taxon>Ascomycota</taxon>
        <taxon>Pezizomycotina</taxon>
        <taxon>Eurotiomycetes</taxon>
        <taxon>Eurotiomycetidae</taxon>
        <taxon>Eurotiales</taxon>
        <taxon>Aspergillaceae</taxon>
        <taxon>Penicillium</taxon>
    </lineage>
</organism>
<dbReference type="EMBL" id="LXJU01000115">
    <property type="protein sequence ID" value="OGE46772.1"/>
    <property type="molecule type" value="Genomic_DNA"/>
</dbReference>
<dbReference type="GO" id="GO:0006396">
    <property type="term" value="P:RNA processing"/>
    <property type="evidence" value="ECO:0007669"/>
    <property type="project" value="InterPro"/>
</dbReference>
<comment type="caution">
    <text evidence="3">The sequence shown here is derived from an EMBL/GenBank/DDBJ whole genome shotgun (WGS) entry which is preliminary data.</text>
</comment>
<gene>
    <name evidence="3" type="ORF">PENARI_c115G09189</name>
</gene>
<dbReference type="InterPro" id="IPR036389">
    <property type="entry name" value="RNase_III_sf"/>
</dbReference>
<dbReference type="InterPro" id="IPR000999">
    <property type="entry name" value="RNase_III_dom"/>
</dbReference>
<evidence type="ECO:0000259" key="2">
    <source>
        <dbReference type="PROSITE" id="PS50142"/>
    </source>
</evidence>
<proteinExistence type="predicted"/>
<dbReference type="Gene3D" id="1.10.1520.10">
    <property type="entry name" value="Ribonuclease III domain"/>
    <property type="match status" value="1"/>
</dbReference>
<keyword evidence="1" id="KW-0378">Hydrolase</keyword>
<dbReference type="PANTHER" id="PTHR14950">
    <property type="entry name" value="DICER-RELATED"/>
    <property type="match status" value="1"/>
</dbReference>
<dbReference type="SUPFAM" id="SSF69065">
    <property type="entry name" value="RNase III domain-like"/>
    <property type="match status" value="1"/>
</dbReference>
<dbReference type="GeneID" id="34582643"/>
<dbReference type="OrthoDB" id="67027at2759"/>
<dbReference type="STRING" id="1835702.A0A1F5L0P6"/>
<dbReference type="GO" id="GO:0004525">
    <property type="term" value="F:ribonuclease III activity"/>
    <property type="evidence" value="ECO:0007669"/>
    <property type="project" value="InterPro"/>
</dbReference>
<dbReference type="PROSITE" id="PS50142">
    <property type="entry name" value="RNASE_3_2"/>
    <property type="match status" value="1"/>
</dbReference>
<dbReference type="AlphaFoldDB" id="A0A1F5L0P6"/>